<dbReference type="InterPro" id="IPR009045">
    <property type="entry name" value="Zn_M74/Hedgehog-like"/>
</dbReference>
<dbReference type="SUPFAM" id="SSF55166">
    <property type="entry name" value="Hedgehog/DD-peptidase"/>
    <property type="match status" value="1"/>
</dbReference>
<reference evidence="2" key="1">
    <citation type="journal article" date="2021" name="Proc. Natl. Acad. Sci. U.S.A.">
        <title>A Catalog of Tens of Thousands of Viruses from Human Metagenomes Reveals Hidden Associations with Chronic Diseases.</title>
        <authorList>
            <person name="Tisza M.J."/>
            <person name="Buck C.B."/>
        </authorList>
    </citation>
    <scope>NUCLEOTIDE SEQUENCE</scope>
    <source>
        <strain evidence="2">CtRbn2</strain>
    </source>
</reference>
<sequence>MWLLCLNFKNNNKSTIKLSLKVEIEVYIMKIGTHFDDYEFACNCERHEVDENGHNVLDHIIDKRLVDLLDAIRERLGVPLTVTSGYRCEEHNKEVGGVSNSQHVLGTAADITYDDVDVEYLAEVAEACGQELGIEGGIGTYYHQGFVHVDVRGYAARWNDLD</sequence>
<evidence type="ECO:0000259" key="1">
    <source>
        <dbReference type="Pfam" id="PF08291"/>
    </source>
</evidence>
<dbReference type="Pfam" id="PF08291">
    <property type="entry name" value="Peptidase_M15_3"/>
    <property type="match status" value="1"/>
</dbReference>
<accession>A0A8S5PWN9</accession>
<dbReference type="Gene3D" id="3.30.1380.10">
    <property type="match status" value="1"/>
</dbReference>
<feature type="domain" description="Peptidase M15A C-terminal" evidence="1">
    <location>
        <begin position="34"/>
        <end position="150"/>
    </location>
</feature>
<organism evidence="2">
    <name type="scientific">Myoviridae sp. ctRbn2</name>
    <dbReference type="NCBI Taxonomy" id="2825104"/>
    <lineage>
        <taxon>Viruses</taxon>
        <taxon>Duplodnaviria</taxon>
        <taxon>Heunggongvirae</taxon>
        <taxon>Uroviricota</taxon>
        <taxon>Caudoviricetes</taxon>
    </lineage>
</organism>
<proteinExistence type="predicted"/>
<protein>
    <submittedName>
        <fullName evidence="2">Peptidase</fullName>
    </submittedName>
</protein>
<dbReference type="InterPro" id="IPR013230">
    <property type="entry name" value="Peptidase_M15A_C"/>
</dbReference>
<name>A0A8S5PWN9_9CAUD</name>
<evidence type="ECO:0000313" key="2">
    <source>
        <dbReference type="EMBL" id="DAE11009.1"/>
    </source>
</evidence>
<dbReference type="EMBL" id="BK015524">
    <property type="protein sequence ID" value="DAE11009.1"/>
    <property type="molecule type" value="Genomic_DNA"/>
</dbReference>